<name>A0A9P7CWX0_9AGAM</name>
<reference evidence="2" key="1">
    <citation type="journal article" date="2020" name="New Phytol.">
        <title>Comparative genomics reveals dynamic genome evolution in host specialist ectomycorrhizal fungi.</title>
        <authorList>
            <person name="Lofgren L.A."/>
            <person name="Nguyen N.H."/>
            <person name="Vilgalys R."/>
            <person name="Ruytinx J."/>
            <person name="Liao H.L."/>
            <person name="Branco S."/>
            <person name="Kuo A."/>
            <person name="LaButti K."/>
            <person name="Lipzen A."/>
            <person name="Andreopoulos W."/>
            <person name="Pangilinan J."/>
            <person name="Riley R."/>
            <person name="Hundley H."/>
            <person name="Na H."/>
            <person name="Barry K."/>
            <person name="Grigoriev I.V."/>
            <person name="Stajich J.E."/>
            <person name="Kennedy P.G."/>
        </authorList>
    </citation>
    <scope>NUCLEOTIDE SEQUENCE</scope>
    <source>
        <strain evidence="2">DOB743</strain>
    </source>
</reference>
<dbReference type="EMBL" id="JABBWD010000094">
    <property type="protein sequence ID" value="KAG1766611.1"/>
    <property type="molecule type" value="Genomic_DNA"/>
</dbReference>
<dbReference type="OrthoDB" id="2693218at2759"/>
<dbReference type="AlphaFoldDB" id="A0A9P7CWX0"/>
<dbReference type="Proteomes" id="UP000714275">
    <property type="component" value="Unassembled WGS sequence"/>
</dbReference>
<sequence>MAYVAGRIAESFKTDLFVIWSEDTQRSSSSIAVCSVVVKKMMMLAQVPGIQKVFLQQHDKVYIDKTGSIKTKLETDGINLKTVMCINSVDFTPHAAIMKELHGVIKFDGSYCQLPAISLSCAISSSSGVDVESQESPRRDYSSIPSALESPLRPPSLPLSSDTFCLDSQGQKHLFPLFQKPSEASCPFCSRIRFFCSRLRFFYNHLSHDQLPPPELLYLPIGASSLARDRQISKPCGVLVSRQSTVDWLIAAMDVAP</sequence>
<gene>
    <name evidence="2" type="ORF">EV702DRAFT_1204069</name>
</gene>
<comment type="caution">
    <text evidence="2">The sequence shown here is derived from an EMBL/GenBank/DDBJ whole genome shotgun (WGS) entry which is preliminary data.</text>
</comment>
<protein>
    <submittedName>
        <fullName evidence="2">Uncharacterized protein</fullName>
    </submittedName>
</protein>
<accession>A0A9P7CWX0</accession>
<feature type="region of interest" description="Disordered" evidence="1">
    <location>
        <begin position="131"/>
        <end position="155"/>
    </location>
</feature>
<proteinExistence type="predicted"/>
<evidence type="ECO:0000313" key="3">
    <source>
        <dbReference type="Proteomes" id="UP000714275"/>
    </source>
</evidence>
<keyword evidence="3" id="KW-1185">Reference proteome</keyword>
<evidence type="ECO:0000313" key="2">
    <source>
        <dbReference type="EMBL" id="KAG1766611.1"/>
    </source>
</evidence>
<organism evidence="2 3">
    <name type="scientific">Suillus placidus</name>
    <dbReference type="NCBI Taxonomy" id="48579"/>
    <lineage>
        <taxon>Eukaryota</taxon>
        <taxon>Fungi</taxon>
        <taxon>Dikarya</taxon>
        <taxon>Basidiomycota</taxon>
        <taxon>Agaricomycotina</taxon>
        <taxon>Agaricomycetes</taxon>
        <taxon>Agaricomycetidae</taxon>
        <taxon>Boletales</taxon>
        <taxon>Suillineae</taxon>
        <taxon>Suillaceae</taxon>
        <taxon>Suillus</taxon>
    </lineage>
</organism>
<evidence type="ECO:0000256" key="1">
    <source>
        <dbReference type="SAM" id="MobiDB-lite"/>
    </source>
</evidence>